<dbReference type="HOGENOM" id="CLU_2586201_0_0_3"/>
<evidence type="ECO:0000313" key="1">
    <source>
        <dbReference type="EMBL" id="AFZ14419.1"/>
    </source>
</evidence>
<evidence type="ECO:0000313" key="2">
    <source>
        <dbReference type="Proteomes" id="UP000010472"/>
    </source>
</evidence>
<dbReference type="KEGG" id="cep:Cri9333_3596"/>
<proteinExistence type="predicted"/>
<protein>
    <submittedName>
        <fullName evidence="1">Uncharacterized protein</fullName>
    </submittedName>
</protein>
<dbReference type="AlphaFoldDB" id="K9W3P7"/>
<accession>K9W3P7</accession>
<reference evidence="1 2" key="1">
    <citation type="submission" date="2012-06" db="EMBL/GenBank/DDBJ databases">
        <title>Finished chromosome of genome of Crinalium epipsammum PCC 9333.</title>
        <authorList>
            <consortium name="US DOE Joint Genome Institute"/>
            <person name="Gugger M."/>
            <person name="Coursin T."/>
            <person name="Rippka R."/>
            <person name="Tandeau De Marsac N."/>
            <person name="Huntemann M."/>
            <person name="Wei C.-L."/>
            <person name="Han J."/>
            <person name="Detter J.C."/>
            <person name="Han C."/>
            <person name="Tapia R."/>
            <person name="Davenport K."/>
            <person name="Daligault H."/>
            <person name="Erkkila T."/>
            <person name="Gu W."/>
            <person name="Munk A.C.C."/>
            <person name="Teshima H."/>
            <person name="Xu Y."/>
            <person name="Chain P."/>
            <person name="Chen A."/>
            <person name="Krypides N."/>
            <person name="Mavromatis K."/>
            <person name="Markowitz V."/>
            <person name="Szeto E."/>
            <person name="Ivanova N."/>
            <person name="Mikhailova N."/>
            <person name="Ovchinnikova G."/>
            <person name="Pagani I."/>
            <person name="Pati A."/>
            <person name="Goodwin L."/>
            <person name="Peters L."/>
            <person name="Pitluck S."/>
            <person name="Woyke T."/>
            <person name="Kerfeld C."/>
        </authorList>
    </citation>
    <scope>NUCLEOTIDE SEQUENCE [LARGE SCALE GENOMIC DNA]</scope>
    <source>
        <strain evidence="1 2">PCC 9333</strain>
    </source>
</reference>
<organism evidence="1 2">
    <name type="scientific">Crinalium epipsammum PCC 9333</name>
    <dbReference type="NCBI Taxonomy" id="1173022"/>
    <lineage>
        <taxon>Bacteria</taxon>
        <taxon>Bacillati</taxon>
        <taxon>Cyanobacteriota</taxon>
        <taxon>Cyanophyceae</taxon>
        <taxon>Gomontiellales</taxon>
        <taxon>Gomontiellaceae</taxon>
        <taxon>Crinalium</taxon>
    </lineage>
</organism>
<dbReference type="eggNOG" id="ENOG5033NK0">
    <property type="taxonomic scope" value="Bacteria"/>
</dbReference>
<keyword evidence="2" id="KW-1185">Reference proteome</keyword>
<name>K9W3P7_9CYAN</name>
<sequence length="88" mass="9966">MEQPVELIRRTIGIRVTVASNGRLLVNFPTDMPVGEYNSVLVMEEQPIQSHTPTSVENAQALFRQYAPASRKLSEELIQERREEALGE</sequence>
<dbReference type="EMBL" id="CP003620">
    <property type="protein sequence ID" value="AFZ14419.1"/>
    <property type="molecule type" value="Genomic_DNA"/>
</dbReference>
<dbReference type="PATRIC" id="fig|1173022.3.peg.3868"/>
<dbReference type="Proteomes" id="UP000010472">
    <property type="component" value="Chromosome"/>
</dbReference>
<gene>
    <name evidence="1" type="ORF">Cri9333_3596</name>
</gene>
<dbReference type="STRING" id="1173022.Cri9333_3596"/>